<comment type="caution">
    <text evidence="1">The sequence shown here is derived from an EMBL/GenBank/DDBJ whole genome shotgun (WGS) entry which is preliminary data.</text>
</comment>
<sequence length="130" mass="14269">MGKEKAMVIRQAGGEEEREMDVERTMNMLEAVENDANAVASSFTSLLSSVQSALSQVTCTSVEHMNCHCDAAGHLQDAAINAASKGNRFINSCLRLNEEMKGLESLAAQLKLLRQTVDQLENQANRMLLR</sequence>
<reference evidence="2" key="1">
    <citation type="journal article" date="2024" name="Proc. Natl. Acad. Sci. U.S.A.">
        <title>Extraordinary preservation of gene collinearity over three hundred million years revealed in homosporous lycophytes.</title>
        <authorList>
            <person name="Li C."/>
            <person name="Wickell D."/>
            <person name="Kuo L.Y."/>
            <person name="Chen X."/>
            <person name="Nie B."/>
            <person name="Liao X."/>
            <person name="Peng D."/>
            <person name="Ji J."/>
            <person name="Jenkins J."/>
            <person name="Williams M."/>
            <person name="Shu S."/>
            <person name="Plott C."/>
            <person name="Barry K."/>
            <person name="Rajasekar S."/>
            <person name="Grimwood J."/>
            <person name="Han X."/>
            <person name="Sun S."/>
            <person name="Hou Z."/>
            <person name="He W."/>
            <person name="Dai G."/>
            <person name="Sun C."/>
            <person name="Schmutz J."/>
            <person name="Leebens-Mack J.H."/>
            <person name="Li F.W."/>
            <person name="Wang L."/>
        </authorList>
    </citation>
    <scope>NUCLEOTIDE SEQUENCE [LARGE SCALE GENOMIC DNA]</scope>
    <source>
        <strain evidence="2">cv. PW_Plant_1</strain>
    </source>
</reference>
<accession>A0ACC2C069</accession>
<name>A0ACC2C069_DIPCM</name>
<dbReference type="EMBL" id="CM055103">
    <property type="protein sequence ID" value="KAJ7535424.1"/>
    <property type="molecule type" value="Genomic_DNA"/>
</dbReference>
<proteinExistence type="predicted"/>
<organism evidence="1 2">
    <name type="scientific">Diphasiastrum complanatum</name>
    <name type="common">Issler's clubmoss</name>
    <name type="synonym">Lycopodium complanatum</name>
    <dbReference type="NCBI Taxonomy" id="34168"/>
    <lineage>
        <taxon>Eukaryota</taxon>
        <taxon>Viridiplantae</taxon>
        <taxon>Streptophyta</taxon>
        <taxon>Embryophyta</taxon>
        <taxon>Tracheophyta</taxon>
        <taxon>Lycopodiopsida</taxon>
        <taxon>Lycopodiales</taxon>
        <taxon>Lycopodiaceae</taxon>
        <taxon>Lycopodioideae</taxon>
        <taxon>Diphasiastrum</taxon>
    </lineage>
</organism>
<keyword evidence="2" id="KW-1185">Reference proteome</keyword>
<gene>
    <name evidence="1" type="ORF">O6H91_12G032700</name>
</gene>
<dbReference type="Proteomes" id="UP001162992">
    <property type="component" value="Chromosome 12"/>
</dbReference>
<evidence type="ECO:0000313" key="1">
    <source>
        <dbReference type="EMBL" id="KAJ7535424.1"/>
    </source>
</evidence>
<evidence type="ECO:0000313" key="2">
    <source>
        <dbReference type="Proteomes" id="UP001162992"/>
    </source>
</evidence>
<protein>
    <submittedName>
        <fullName evidence="1">Uncharacterized protein</fullName>
    </submittedName>
</protein>